<dbReference type="AlphaFoldDB" id="A0A9W6JJA8"/>
<proteinExistence type="predicted"/>
<organism evidence="2 3">
    <name type="scientific">Methylopila jiangsuensis</name>
    <dbReference type="NCBI Taxonomy" id="586230"/>
    <lineage>
        <taxon>Bacteria</taxon>
        <taxon>Pseudomonadati</taxon>
        <taxon>Pseudomonadota</taxon>
        <taxon>Alphaproteobacteria</taxon>
        <taxon>Hyphomicrobiales</taxon>
        <taxon>Methylopilaceae</taxon>
        <taxon>Methylopila</taxon>
    </lineage>
</organism>
<feature type="region of interest" description="Disordered" evidence="1">
    <location>
        <begin position="54"/>
        <end position="78"/>
    </location>
</feature>
<dbReference type="Proteomes" id="UP001143364">
    <property type="component" value="Unassembled WGS sequence"/>
</dbReference>
<gene>
    <name evidence="2" type="ORF">GCM10008171_26900</name>
</gene>
<accession>A0A9W6JJA8</accession>
<reference evidence="2" key="1">
    <citation type="journal article" date="2014" name="Int. J. Syst. Evol. Microbiol.">
        <title>Complete genome sequence of Corynebacterium casei LMG S-19264T (=DSM 44701T), isolated from a smear-ripened cheese.</title>
        <authorList>
            <consortium name="US DOE Joint Genome Institute (JGI-PGF)"/>
            <person name="Walter F."/>
            <person name="Albersmeier A."/>
            <person name="Kalinowski J."/>
            <person name="Ruckert C."/>
        </authorList>
    </citation>
    <scope>NUCLEOTIDE SEQUENCE</scope>
    <source>
        <strain evidence="2">VKM B-2555</strain>
    </source>
</reference>
<evidence type="ECO:0000313" key="3">
    <source>
        <dbReference type="Proteomes" id="UP001143364"/>
    </source>
</evidence>
<protein>
    <recommendedName>
        <fullName evidence="4">Phage integrase family protein</fullName>
    </recommendedName>
</protein>
<name>A0A9W6JJA8_9HYPH</name>
<keyword evidence="3" id="KW-1185">Reference proteome</keyword>
<comment type="caution">
    <text evidence="2">The sequence shown here is derived from an EMBL/GenBank/DDBJ whole genome shotgun (WGS) entry which is preliminary data.</text>
</comment>
<dbReference type="EMBL" id="BSFK01000016">
    <property type="protein sequence ID" value="GLK77436.1"/>
    <property type="molecule type" value="Genomic_DNA"/>
</dbReference>
<evidence type="ECO:0000313" key="2">
    <source>
        <dbReference type="EMBL" id="GLK77436.1"/>
    </source>
</evidence>
<evidence type="ECO:0008006" key="4">
    <source>
        <dbReference type="Google" id="ProtNLM"/>
    </source>
</evidence>
<reference evidence="2" key="2">
    <citation type="submission" date="2023-01" db="EMBL/GenBank/DDBJ databases">
        <authorList>
            <person name="Sun Q."/>
            <person name="Evtushenko L."/>
        </authorList>
    </citation>
    <scope>NUCLEOTIDE SEQUENCE</scope>
    <source>
        <strain evidence="2">VKM B-2555</strain>
    </source>
</reference>
<sequence length="78" mass="8865">MSENALGYLLNRAGYHRRHVPHGWRTAFSTIMNERFRPDREVIDMMLSHGPKDEVEASYNGRCTPPAGASWRSSGQTC</sequence>
<evidence type="ECO:0000256" key="1">
    <source>
        <dbReference type="SAM" id="MobiDB-lite"/>
    </source>
</evidence>